<protein>
    <submittedName>
        <fullName evidence="2">DNA replication licensing factor MCM7</fullName>
    </submittedName>
</protein>
<dbReference type="InterPro" id="IPR033762">
    <property type="entry name" value="MCM_OB"/>
</dbReference>
<dbReference type="GO" id="GO:0005524">
    <property type="term" value="F:ATP binding"/>
    <property type="evidence" value="ECO:0007669"/>
    <property type="project" value="InterPro"/>
</dbReference>
<dbReference type="Pfam" id="PF17207">
    <property type="entry name" value="MCM_OB"/>
    <property type="match status" value="1"/>
</dbReference>
<evidence type="ECO:0000313" key="2">
    <source>
        <dbReference type="EMBL" id="GFH17582.1"/>
    </source>
</evidence>
<dbReference type="Proteomes" id="UP000485058">
    <property type="component" value="Unassembled WGS sequence"/>
</dbReference>
<evidence type="ECO:0000313" key="3">
    <source>
        <dbReference type="Proteomes" id="UP000485058"/>
    </source>
</evidence>
<evidence type="ECO:0000259" key="1">
    <source>
        <dbReference type="Pfam" id="PF17207"/>
    </source>
</evidence>
<dbReference type="SMART" id="SM00350">
    <property type="entry name" value="MCM"/>
    <property type="match status" value="1"/>
</dbReference>
<feature type="non-terminal residue" evidence="2">
    <location>
        <position position="1"/>
    </location>
</feature>
<proteinExistence type="predicted"/>
<comment type="caution">
    <text evidence="2">The sequence shown here is derived from an EMBL/GenBank/DDBJ whole genome shotgun (WGS) entry which is preliminary data.</text>
</comment>
<feature type="domain" description="MCM OB" evidence="1">
    <location>
        <begin position="47"/>
        <end position="84"/>
    </location>
</feature>
<dbReference type="SUPFAM" id="SSF50249">
    <property type="entry name" value="Nucleic acid-binding proteins"/>
    <property type="match status" value="1"/>
</dbReference>
<dbReference type="InterPro" id="IPR012340">
    <property type="entry name" value="NA-bd_OB-fold"/>
</dbReference>
<gene>
    <name evidence="2" type="ORF">HaLaN_14244</name>
</gene>
<dbReference type="PANTHER" id="PTHR11630">
    <property type="entry name" value="DNA REPLICATION LICENSING FACTOR MCM FAMILY MEMBER"/>
    <property type="match status" value="1"/>
</dbReference>
<dbReference type="GO" id="GO:0006271">
    <property type="term" value="P:DNA strand elongation involved in DNA replication"/>
    <property type="evidence" value="ECO:0007669"/>
    <property type="project" value="TreeGrafter"/>
</dbReference>
<organism evidence="2 3">
    <name type="scientific">Haematococcus lacustris</name>
    <name type="common">Green alga</name>
    <name type="synonym">Haematococcus pluvialis</name>
    <dbReference type="NCBI Taxonomy" id="44745"/>
    <lineage>
        <taxon>Eukaryota</taxon>
        <taxon>Viridiplantae</taxon>
        <taxon>Chlorophyta</taxon>
        <taxon>core chlorophytes</taxon>
        <taxon>Chlorophyceae</taxon>
        <taxon>CS clade</taxon>
        <taxon>Chlamydomonadales</taxon>
        <taxon>Haematococcaceae</taxon>
        <taxon>Haematococcus</taxon>
    </lineage>
</organism>
<sequence length="158" mass="17379">GVVTHITDVKPMVTVVAYTDSDTGNEIYQEVTGRTFMPVYADEKMKKKSVPEGATPRTLSVHLRGEICRSAKPGDEVLLSGIFLPEPYTGFRAMRAGLLTSTYIEVMEIKQIKTSYAQHVLSVEGAARLATLNDEGNVYNRLSSSIAPEIFGHEDVKK</sequence>
<reference evidence="2 3" key="1">
    <citation type="submission" date="2020-02" db="EMBL/GenBank/DDBJ databases">
        <title>Draft genome sequence of Haematococcus lacustris strain NIES-144.</title>
        <authorList>
            <person name="Morimoto D."/>
            <person name="Nakagawa S."/>
            <person name="Yoshida T."/>
            <person name="Sawayama S."/>
        </authorList>
    </citation>
    <scope>NUCLEOTIDE SEQUENCE [LARGE SCALE GENOMIC DNA]</scope>
    <source>
        <strain evidence="2 3">NIES-144</strain>
    </source>
</reference>
<feature type="non-terminal residue" evidence="2">
    <location>
        <position position="158"/>
    </location>
</feature>
<dbReference type="GO" id="GO:0006270">
    <property type="term" value="P:DNA replication initiation"/>
    <property type="evidence" value="ECO:0007669"/>
    <property type="project" value="TreeGrafter"/>
</dbReference>
<keyword evidence="3" id="KW-1185">Reference proteome</keyword>
<accession>A0A699ZNW9</accession>
<dbReference type="AlphaFoldDB" id="A0A699ZNW9"/>
<dbReference type="EMBL" id="BLLF01001170">
    <property type="protein sequence ID" value="GFH17582.1"/>
    <property type="molecule type" value="Genomic_DNA"/>
</dbReference>
<dbReference type="GO" id="GO:0042555">
    <property type="term" value="C:MCM complex"/>
    <property type="evidence" value="ECO:0007669"/>
    <property type="project" value="TreeGrafter"/>
</dbReference>
<dbReference type="InterPro" id="IPR031327">
    <property type="entry name" value="MCM"/>
</dbReference>
<dbReference type="GO" id="GO:0017116">
    <property type="term" value="F:single-stranded DNA helicase activity"/>
    <property type="evidence" value="ECO:0007669"/>
    <property type="project" value="TreeGrafter"/>
</dbReference>
<dbReference type="GO" id="GO:0000727">
    <property type="term" value="P:double-strand break repair via break-induced replication"/>
    <property type="evidence" value="ECO:0007669"/>
    <property type="project" value="TreeGrafter"/>
</dbReference>
<dbReference type="Gene3D" id="2.40.50.140">
    <property type="entry name" value="Nucleic acid-binding proteins"/>
    <property type="match status" value="1"/>
</dbReference>
<dbReference type="GO" id="GO:0005634">
    <property type="term" value="C:nucleus"/>
    <property type="evidence" value="ECO:0007669"/>
    <property type="project" value="TreeGrafter"/>
</dbReference>
<dbReference type="GO" id="GO:0003697">
    <property type="term" value="F:single-stranded DNA binding"/>
    <property type="evidence" value="ECO:0007669"/>
    <property type="project" value="TreeGrafter"/>
</dbReference>
<dbReference type="PANTHER" id="PTHR11630:SF26">
    <property type="entry name" value="DNA REPLICATION LICENSING FACTOR MCM7"/>
    <property type="match status" value="1"/>
</dbReference>
<name>A0A699ZNW9_HAELA</name>